<keyword evidence="1" id="KW-1133">Transmembrane helix</keyword>
<reference evidence="3" key="1">
    <citation type="submission" date="2018-06" db="EMBL/GenBank/DDBJ databases">
        <title>Paenibacillus xerothermodurans sp. nov. an extremely dry heat resistant spore forming bacterium isolated from the soil of Cape Canaveral, Florida.</title>
        <authorList>
            <person name="Seuylemezian A."/>
            <person name="Kaur N."/>
            <person name="Patil P."/>
            <person name="Patil P."/>
            <person name="Mayilraj S."/>
            <person name="Vaishampayan P."/>
        </authorList>
    </citation>
    <scope>NUCLEOTIDE SEQUENCE [LARGE SCALE GENOMIC DNA]</scope>
    <source>
        <strain evidence="3">ATCC 27380</strain>
    </source>
</reference>
<dbReference type="AlphaFoldDB" id="A0A2W1N8V7"/>
<feature type="transmembrane region" description="Helical" evidence="1">
    <location>
        <begin position="464"/>
        <end position="488"/>
    </location>
</feature>
<gene>
    <name evidence="3" type="ORF">CBW46_010285</name>
</gene>
<dbReference type="RefSeq" id="WP_089199915.1">
    <property type="nucleotide sequence ID" value="NZ_NHRJ02000004.1"/>
</dbReference>
<proteinExistence type="predicted"/>
<feature type="transmembrane region" description="Helical" evidence="1">
    <location>
        <begin position="170"/>
        <end position="188"/>
    </location>
</feature>
<comment type="caution">
    <text evidence="3">The sequence shown here is derived from an EMBL/GenBank/DDBJ whole genome shotgun (WGS) entry which is preliminary data.</text>
</comment>
<dbReference type="Pfam" id="PF01970">
    <property type="entry name" value="TctA"/>
    <property type="match status" value="1"/>
</dbReference>
<sequence length="510" mass="53573">MDVIQSLLGGFAIALTVHNLLAAIVGAMLGIIVGGLPGLGSVTGVALLLPLTFTMDPTTGIIMLAGIYYGCMYGGSYTAILVNIPGESSSITTALDGYPLAKKGLAGKALFTSNLSSFIGGTIGIIFLTFMGPMLARIGLSFGPAEIACVILLALCSISLLFGVNRRKGLIAAFVGILLATIGVDTTLGQSRFTFGSMTLLNGLSFAPLIIGMFGFSQIMEMMVQKVNADTQKKITFKESLLNKNEAKRILAPSVRTGILGSFVGILPGAGATTGSMFSYILEKKMGRNREQMGKGALEGVAASESGNNATAVGAFAPLLSLGIPSSGTTAVLLGGLIMWGLKPGPLLFQSSPDFVWGLISSMYIGNVISLMASLAIIPLLIYFIRIPNAIMIPIIIIFCVLGAYTDQNNMFDVWIMLAAGAIAFILSMNGYPIAPLLMAFVLTPMFETSVRQSFDISNGDPAIFVRGPITVTVLCFILLFIAAPFILRLVRRKDKAANTSGIVAHPHGK</sequence>
<feature type="transmembrane region" description="Helical" evidence="1">
    <location>
        <begin position="61"/>
        <end position="80"/>
    </location>
</feature>
<dbReference type="PANTHER" id="PTHR35342">
    <property type="entry name" value="TRICARBOXYLIC TRANSPORT PROTEIN"/>
    <property type="match status" value="1"/>
</dbReference>
<protein>
    <submittedName>
        <fullName evidence="3">Tricarboxylate transporter</fullName>
    </submittedName>
</protein>
<feature type="transmembrane region" description="Helical" evidence="1">
    <location>
        <begin position="319"/>
        <end position="342"/>
    </location>
</feature>
<name>A0A2W1N8V7_PAEXE</name>
<keyword evidence="4" id="KW-1185">Reference proteome</keyword>
<organism evidence="3 4">
    <name type="scientific">Paenibacillus xerothermodurans</name>
    <dbReference type="NCBI Taxonomy" id="1977292"/>
    <lineage>
        <taxon>Bacteria</taxon>
        <taxon>Bacillati</taxon>
        <taxon>Bacillota</taxon>
        <taxon>Bacilli</taxon>
        <taxon>Bacillales</taxon>
        <taxon>Paenibacillaceae</taxon>
        <taxon>Paenibacillus</taxon>
    </lineage>
</organism>
<keyword evidence="1" id="KW-0472">Membrane</keyword>
<feature type="transmembrane region" description="Helical" evidence="1">
    <location>
        <begin position="200"/>
        <end position="220"/>
    </location>
</feature>
<feature type="transmembrane region" description="Helical" evidence="1">
    <location>
        <begin position="362"/>
        <end position="384"/>
    </location>
</feature>
<dbReference type="Proteomes" id="UP000214746">
    <property type="component" value="Unassembled WGS sequence"/>
</dbReference>
<dbReference type="EMBL" id="NHRJ02000004">
    <property type="protein sequence ID" value="PZE21059.1"/>
    <property type="molecule type" value="Genomic_DNA"/>
</dbReference>
<dbReference type="OrthoDB" id="9781349at2"/>
<feature type="transmembrane region" description="Helical" evidence="1">
    <location>
        <begin position="414"/>
        <end position="443"/>
    </location>
</feature>
<feature type="transmembrane region" description="Helical" evidence="1">
    <location>
        <begin position="391"/>
        <end position="408"/>
    </location>
</feature>
<keyword evidence="1" id="KW-0812">Transmembrane</keyword>
<dbReference type="InterPro" id="IPR002823">
    <property type="entry name" value="DUF112_TM"/>
</dbReference>
<feature type="domain" description="DUF112" evidence="2">
    <location>
        <begin position="20"/>
        <end position="438"/>
    </location>
</feature>
<evidence type="ECO:0000256" key="1">
    <source>
        <dbReference type="SAM" id="Phobius"/>
    </source>
</evidence>
<feature type="transmembrane region" description="Helical" evidence="1">
    <location>
        <begin position="259"/>
        <end position="282"/>
    </location>
</feature>
<evidence type="ECO:0000313" key="3">
    <source>
        <dbReference type="EMBL" id="PZE21059.1"/>
    </source>
</evidence>
<dbReference type="PANTHER" id="PTHR35342:SF5">
    <property type="entry name" value="TRICARBOXYLIC TRANSPORT PROTEIN"/>
    <property type="match status" value="1"/>
</dbReference>
<evidence type="ECO:0000259" key="2">
    <source>
        <dbReference type="Pfam" id="PF01970"/>
    </source>
</evidence>
<feature type="transmembrane region" description="Helical" evidence="1">
    <location>
        <begin position="115"/>
        <end position="135"/>
    </location>
</feature>
<accession>A0A2W1N8V7</accession>
<feature type="transmembrane region" description="Helical" evidence="1">
    <location>
        <begin position="20"/>
        <end position="49"/>
    </location>
</feature>
<evidence type="ECO:0000313" key="4">
    <source>
        <dbReference type="Proteomes" id="UP000214746"/>
    </source>
</evidence>
<feature type="transmembrane region" description="Helical" evidence="1">
    <location>
        <begin position="147"/>
        <end position="164"/>
    </location>
</feature>